<name>X1G818_9ZZZZ</name>
<organism evidence="3">
    <name type="scientific">marine sediment metagenome</name>
    <dbReference type="NCBI Taxonomy" id="412755"/>
    <lineage>
        <taxon>unclassified sequences</taxon>
        <taxon>metagenomes</taxon>
        <taxon>ecological metagenomes</taxon>
    </lineage>
</organism>
<dbReference type="AlphaFoldDB" id="X1G818"/>
<evidence type="ECO:0000256" key="1">
    <source>
        <dbReference type="ARBA" id="ARBA00023172"/>
    </source>
</evidence>
<proteinExistence type="predicted"/>
<dbReference type="Gene3D" id="1.10.443.10">
    <property type="entry name" value="Intergrase catalytic core"/>
    <property type="match status" value="1"/>
</dbReference>
<accession>X1G818</accession>
<evidence type="ECO:0000313" key="3">
    <source>
        <dbReference type="EMBL" id="GAH53402.1"/>
    </source>
</evidence>
<dbReference type="PROSITE" id="PS51898">
    <property type="entry name" value="TYR_RECOMBINASE"/>
    <property type="match status" value="1"/>
</dbReference>
<dbReference type="InterPro" id="IPR013762">
    <property type="entry name" value="Integrase-like_cat_sf"/>
</dbReference>
<dbReference type="Pfam" id="PF00589">
    <property type="entry name" value="Phage_integrase"/>
    <property type="match status" value="1"/>
</dbReference>
<dbReference type="EMBL" id="BARU01019496">
    <property type="protein sequence ID" value="GAH53402.1"/>
    <property type="molecule type" value="Genomic_DNA"/>
</dbReference>
<protein>
    <recommendedName>
        <fullName evidence="2">Tyr recombinase domain-containing protein</fullName>
    </recommendedName>
</protein>
<feature type="non-terminal residue" evidence="3">
    <location>
        <position position="103"/>
    </location>
</feature>
<reference evidence="3" key="1">
    <citation type="journal article" date="2014" name="Front. Microbiol.">
        <title>High frequency of phylogenetically diverse reductive dehalogenase-homologous genes in deep subseafloor sedimentary metagenomes.</title>
        <authorList>
            <person name="Kawai M."/>
            <person name="Futagami T."/>
            <person name="Toyoda A."/>
            <person name="Takaki Y."/>
            <person name="Nishi S."/>
            <person name="Hori S."/>
            <person name="Arai W."/>
            <person name="Tsubouchi T."/>
            <person name="Morono Y."/>
            <person name="Uchiyama I."/>
            <person name="Ito T."/>
            <person name="Fujiyama A."/>
            <person name="Inagaki F."/>
            <person name="Takami H."/>
        </authorList>
    </citation>
    <scope>NUCLEOTIDE SEQUENCE</scope>
    <source>
        <strain evidence="3">Expedition CK06-06</strain>
    </source>
</reference>
<evidence type="ECO:0000259" key="2">
    <source>
        <dbReference type="PROSITE" id="PS51898"/>
    </source>
</evidence>
<dbReference type="InterPro" id="IPR002104">
    <property type="entry name" value="Integrase_catalytic"/>
</dbReference>
<comment type="caution">
    <text evidence="3">The sequence shown here is derived from an EMBL/GenBank/DDBJ whole genome shotgun (WGS) entry which is preliminary data.</text>
</comment>
<dbReference type="InterPro" id="IPR011010">
    <property type="entry name" value="DNA_brk_join_enz"/>
</dbReference>
<dbReference type="GO" id="GO:0015074">
    <property type="term" value="P:DNA integration"/>
    <property type="evidence" value="ECO:0007669"/>
    <property type="project" value="InterPro"/>
</dbReference>
<gene>
    <name evidence="3" type="ORF">S03H2_32102</name>
</gene>
<feature type="domain" description="Tyr recombinase" evidence="2">
    <location>
        <begin position="18"/>
        <end position="103"/>
    </location>
</feature>
<dbReference type="SUPFAM" id="SSF56349">
    <property type="entry name" value="DNA breaking-rejoining enzymes"/>
    <property type="match status" value="1"/>
</dbReference>
<dbReference type="GO" id="GO:0006310">
    <property type="term" value="P:DNA recombination"/>
    <property type="evidence" value="ECO:0007669"/>
    <property type="project" value="UniProtKB-KW"/>
</dbReference>
<sequence>MATHTMPKLLQRKEPTQMTIKIITKEQENKLLKTPTRTKWKLIYSLMLHAGLRVGEVVQLTRADFLNNEKINIRLLIRAEIAKTKISRIVPLVPYTINMLKEY</sequence>
<dbReference type="GO" id="GO:0003677">
    <property type="term" value="F:DNA binding"/>
    <property type="evidence" value="ECO:0007669"/>
    <property type="project" value="InterPro"/>
</dbReference>
<keyword evidence="1" id="KW-0233">DNA recombination</keyword>